<dbReference type="InterPro" id="IPR011042">
    <property type="entry name" value="6-blade_b-propeller_TolB-like"/>
</dbReference>
<feature type="region of interest" description="Disordered" evidence="2">
    <location>
        <begin position="45"/>
        <end position="87"/>
    </location>
</feature>
<dbReference type="PANTHER" id="PTHR36842">
    <property type="entry name" value="PROTEIN TOLB HOMOLOG"/>
    <property type="match status" value="1"/>
</dbReference>
<evidence type="ECO:0000256" key="1">
    <source>
        <dbReference type="ARBA" id="ARBA00009820"/>
    </source>
</evidence>
<feature type="region of interest" description="Disordered" evidence="2">
    <location>
        <begin position="349"/>
        <end position="373"/>
    </location>
</feature>
<sequence>MTAPDEATVRPGTSRLTVVLVAVLVLLTAASGVVWWNVVAPPRTASAPAGPGSASAPAASSPASATASSPASATPSPGSGDDLPRSARPLADDQIVVRYNVGDDWTMSTISSAGSRGAVVLASGEQEIAPVVSHDRRTVLYLRRERPGLRTSLHAVAADGSVQRLLFRDGSPGCPFLRQVVWSGDGTLGVVCKIDERGSTFTLGTATTDGTFVRTLDVGLIGSPTFSPDGRQVLYPKAESGSWSRGGPLYLTAVDGSTEPARVVGGRNVSPAWAPTGTTVAFSRYVSVDDRDDPAHVVTMPVDGSESDIDELTTGEEIDTDPSWSPDGRSLVFRRASDDDDEHLRLVVVDRDGGQERELSQDGTVGTPSWTPR</sequence>
<comment type="similarity">
    <text evidence="1">Belongs to the TolB family.</text>
</comment>
<dbReference type="PANTHER" id="PTHR36842:SF1">
    <property type="entry name" value="PROTEIN TOLB"/>
    <property type="match status" value="1"/>
</dbReference>
<dbReference type="Pfam" id="PF07676">
    <property type="entry name" value="PD40"/>
    <property type="match status" value="3"/>
</dbReference>
<dbReference type="EMBL" id="BAAAYR010000001">
    <property type="protein sequence ID" value="GAA3557769.1"/>
    <property type="molecule type" value="Genomic_DNA"/>
</dbReference>
<protein>
    <recommendedName>
        <fullName evidence="5">WD40-like Beta Propeller Repeat</fullName>
    </recommendedName>
</protein>
<name>A0ABP6WX71_9ACTN</name>
<keyword evidence="4" id="KW-1185">Reference proteome</keyword>
<gene>
    <name evidence="3" type="ORF">GCM10022197_11310</name>
</gene>
<comment type="caution">
    <text evidence="3">The sequence shown here is derived from an EMBL/GenBank/DDBJ whole genome shotgun (WGS) entry which is preliminary data.</text>
</comment>
<dbReference type="Gene3D" id="2.120.10.30">
    <property type="entry name" value="TolB, C-terminal domain"/>
    <property type="match status" value="1"/>
</dbReference>
<evidence type="ECO:0000313" key="4">
    <source>
        <dbReference type="Proteomes" id="UP001500767"/>
    </source>
</evidence>
<feature type="compositionally biased region" description="Low complexity" evidence="2">
    <location>
        <begin position="45"/>
        <end position="79"/>
    </location>
</feature>
<feature type="compositionally biased region" description="Polar residues" evidence="2">
    <location>
        <begin position="361"/>
        <end position="373"/>
    </location>
</feature>
<evidence type="ECO:0008006" key="5">
    <source>
        <dbReference type="Google" id="ProtNLM"/>
    </source>
</evidence>
<dbReference type="InterPro" id="IPR011659">
    <property type="entry name" value="WD40"/>
</dbReference>
<dbReference type="Proteomes" id="UP001500767">
    <property type="component" value="Unassembled WGS sequence"/>
</dbReference>
<accession>A0ABP6WX71</accession>
<reference evidence="4" key="1">
    <citation type="journal article" date="2019" name="Int. J. Syst. Evol. Microbiol.">
        <title>The Global Catalogue of Microorganisms (GCM) 10K type strain sequencing project: providing services to taxonomists for standard genome sequencing and annotation.</title>
        <authorList>
            <consortium name="The Broad Institute Genomics Platform"/>
            <consortium name="The Broad Institute Genome Sequencing Center for Infectious Disease"/>
            <person name="Wu L."/>
            <person name="Ma J."/>
        </authorList>
    </citation>
    <scope>NUCLEOTIDE SEQUENCE [LARGE SCALE GENOMIC DNA]</scope>
    <source>
        <strain evidence="4">JCM 16540</strain>
    </source>
</reference>
<evidence type="ECO:0000256" key="2">
    <source>
        <dbReference type="SAM" id="MobiDB-lite"/>
    </source>
</evidence>
<proteinExistence type="inferred from homology"/>
<evidence type="ECO:0000313" key="3">
    <source>
        <dbReference type="EMBL" id="GAA3557769.1"/>
    </source>
</evidence>
<dbReference type="SUPFAM" id="SSF69304">
    <property type="entry name" value="Tricorn protease N-terminal domain"/>
    <property type="match status" value="1"/>
</dbReference>
<dbReference type="RefSeq" id="WP_204911853.1">
    <property type="nucleotide sequence ID" value="NZ_BAAAYR010000001.1"/>
</dbReference>
<organism evidence="3 4">
    <name type="scientific">Microlunatus spumicola</name>
    <dbReference type="NCBI Taxonomy" id="81499"/>
    <lineage>
        <taxon>Bacteria</taxon>
        <taxon>Bacillati</taxon>
        <taxon>Actinomycetota</taxon>
        <taxon>Actinomycetes</taxon>
        <taxon>Propionibacteriales</taxon>
        <taxon>Propionibacteriaceae</taxon>
        <taxon>Microlunatus</taxon>
    </lineage>
</organism>
<feature type="compositionally biased region" description="Basic and acidic residues" evidence="2">
    <location>
        <begin position="349"/>
        <end position="360"/>
    </location>
</feature>